<gene>
    <name evidence="2" type="ORF">ATO3_20035</name>
</gene>
<proteinExistence type="predicted"/>
<protein>
    <submittedName>
        <fullName evidence="2">Uncharacterized protein</fullName>
    </submittedName>
</protein>
<evidence type="ECO:0000256" key="1">
    <source>
        <dbReference type="SAM" id="MobiDB-lite"/>
    </source>
</evidence>
<evidence type="ECO:0000313" key="2">
    <source>
        <dbReference type="EMBL" id="OWU70554.1"/>
    </source>
</evidence>
<dbReference type="AlphaFoldDB" id="A0A225NIF8"/>
<accession>A0A225NIF8</accession>
<dbReference type="Proteomes" id="UP000215377">
    <property type="component" value="Unassembled WGS sequence"/>
</dbReference>
<keyword evidence="3" id="KW-1185">Reference proteome</keyword>
<organism evidence="2 3">
    <name type="scientific">Marinibacterium profundimaris</name>
    <dbReference type="NCBI Taxonomy" id="1679460"/>
    <lineage>
        <taxon>Bacteria</taxon>
        <taxon>Pseudomonadati</taxon>
        <taxon>Pseudomonadota</taxon>
        <taxon>Alphaproteobacteria</taxon>
        <taxon>Rhodobacterales</taxon>
        <taxon>Paracoccaceae</taxon>
        <taxon>Marinibacterium</taxon>
    </lineage>
</organism>
<feature type="compositionally biased region" description="Low complexity" evidence="1">
    <location>
        <begin position="53"/>
        <end position="68"/>
    </location>
</feature>
<comment type="caution">
    <text evidence="2">The sequence shown here is derived from an EMBL/GenBank/DDBJ whole genome shotgun (WGS) entry which is preliminary data.</text>
</comment>
<sequence>MTFCAFLMILAVLSQPKVSRLTGRAADHVSALAGWIAHQVKGDAVTSNQTALPSGQGMSGSPSGLIGR</sequence>
<evidence type="ECO:0000313" key="3">
    <source>
        <dbReference type="Proteomes" id="UP000215377"/>
    </source>
</evidence>
<dbReference type="EMBL" id="AQQR01000011">
    <property type="protein sequence ID" value="OWU70554.1"/>
    <property type="molecule type" value="Genomic_DNA"/>
</dbReference>
<reference evidence="2 3" key="1">
    <citation type="submission" date="2013-04" db="EMBL/GenBank/DDBJ databases">
        <title>Oceanicola sp. 22II1-22F33 Genome Sequencing.</title>
        <authorList>
            <person name="Lai Q."/>
            <person name="Li G."/>
            <person name="Shao Z."/>
        </authorList>
    </citation>
    <scope>NUCLEOTIDE SEQUENCE [LARGE SCALE GENOMIC DNA]</scope>
    <source>
        <strain evidence="2 3">22II1-22F33</strain>
    </source>
</reference>
<name>A0A225NIF8_9RHOB</name>
<feature type="region of interest" description="Disordered" evidence="1">
    <location>
        <begin position="47"/>
        <end position="68"/>
    </location>
</feature>